<name>A0AAP0P765_9MAGN</name>
<keyword evidence="2" id="KW-1185">Reference proteome</keyword>
<dbReference type="AlphaFoldDB" id="A0AAP0P765"/>
<dbReference type="Proteomes" id="UP001419268">
    <property type="component" value="Unassembled WGS sequence"/>
</dbReference>
<reference evidence="1 2" key="1">
    <citation type="submission" date="2024-01" db="EMBL/GenBank/DDBJ databases">
        <title>Genome assemblies of Stephania.</title>
        <authorList>
            <person name="Yang L."/>
        </authorList>
    </citation>
    <scope>NUCLEOTIDE SEQUENCE [LARGE SCALE GENOMIC DNA]</scope>
    <source>
        <strain evidence="1">JXDWG</strain>
        <tissue evidence="1">Leaf</tissue>
    </source>
</reference>
<proteinExistence type="predicted"/>
<evidence type="ECO:0000313" key="1">
    <source>
        <dbReference type="EMBL" id="KAK9132594.1"/>
    </source>
</evidence>
<comment type="caution">
    <text evidence="1">The sequence shown here is derived from an EMBL/GenBank/DDBJ whole genome shotgun (WGS) entry which is preliminary data.</text>
</comment>
<evidence type="ECO:0000313" key="2">
    <source>
        <dbReference type="Proteomes" id="UP001419268"/>
    </source>
</evidence>
<organism evidence="1 2">
    <name type="scientific">Stephania cephalantha</name>
    <dbReference type="NCBI Taxonomy" id="152367"/>
    <lineage>
        <taxon>Eukaryota</taxon>
        <taxon>Viridiplantae</taxon>
        <taxon>Streptophyta</taxon>
        <taxon>Embryophyta</taxon>
        <taxon>Tracheophyta</taxon>
        <taxon>Spermatophyta</taxon>
        <taxon>Magnoliopsida</taxon>
        <taxon>Ranunculales</taxon>
        <taxon>Menispermaceae</taxon>
        <taxon>Menispermoideae</taxon>
        <taxon>Cissampelideae</taxon>
        <taxon>Stephania</taxon>
    </lineage>
</organism>
<accession>A0AAP0P765</accession>
<gene>
    <name evidence="1" type="ORF">Scep_012122</name>
</gene>
<sequence length="155" mass="17655">MAYMGRYQQLLPFANDVADGDRDQVHFFGKGLVPAIRGTVVTTLPPTLHDAYECGLAREAYLRTHPEENHFYDEVEKEIGVISERPDEPQIESEEDQPLVLLKSKPRQDREEGSTTFIHEFEKERMGMVKVVAPMKDDGVCNEFTVIRQGNGEDD</sequence>
<protein>
    <submittedName>
        <fullName evidence="1">Uncharacterized protein</fullName>
    </submittedName>
</protein>
<dbReference type="EMBL" id="JBBNAG010000005">
    <property type="protein sequence ID" value="KAK9132594.1"/>
    <property type="molecule type" value="Genomic_DNA"/>
</dbReference>